<dbReference type="PROSITE" id="PS52002">
    <property type="entry name" value="SM"/>
    <property type="match status" value="1"/>
</dbReference>
<keyword evidence="16" id="KW-1185">Reference proteome</keyword>
<evidence type="ECO:0000256" key="8">
    <source>
        <dbReference type="ARBA" id="ARBA00023242"/>
    </source>
</evidence>
<dbReference type="GO" id="GO:0003729">
    <property type="term" value="F:mRNA binding"/>
    <property type="evidence" value="ECO:0007669"/>
    <property type="project" value="TreeGrafter"/>
</dbReference>
<comment type="subunit">
    <text evidence="13">LSm subunits form a heteromer with a doughnut shape.</text>
</comment>
<keyword evidence="6" id="KW-0007">Acetylation</keyword>
<evidence type="ECO:0000256" key="5">
    <source>
        <dbReference type="ARBA" id="ARBA00022884"/>
    </source>
</evidence>
<evidence type="ECO:0000256" key="10">
    <source>
        <dbReference type="ARBA" id="ARBA00056431"/>
    </source>
</evidence>
<accession>A0A8S1HLP5</accession>
<comment type="function">
    <text evidence="10">Plays a role in pre-mRNA splicing as component of the U4/U6-U5 tri-snRNP complex that is involved in spliceosome assembly, and as component of the precatalytic spliceosome (spliceosome B complex). The heptameric LSM2-8 complex binds specifically to the 3'-terminal U-tract of U6 snRNA.</text>
</comment>
<dbReference type="Pfam" id="PF01423">
    <property type="entry name" value="LSM"/>
    <property type="match status" value="1"/>
</dbReference>
<evidence type="ECO:0000256" key="11">
    <source>
        <dbReference type="ARBA" id="ARBA00063389"/>
    </source>
</evidence>
<comment type="similarity">
    <text evidence="2 13">Belongs to the snRNP Sm proteins family.</text>
</comment>
<dbReference type="CDD" id="cd01727">
    <property type="entry name" value="LSm8"/>
    <property type="match status" value="1"/>
</dbReference>
<dbReference type="PANTHER" id="PTHR15588">
    <property type="entry name" value="LSM1"/>
    <property type="match status" value="1"/>
</dbReference>
<dbReference type="InterPro" id="IPR034103">
    <property type="entry name" value="Lsm8"/>
</dbReference>
<dbReference type="GO" id="GO:0005737">
    <property type="term" value="C:cytoplasm"/>
    <property type="evidence" value="ECO:0007669"/>
    <property type="project" value="UniProtKB-ARBA"/>
</dbReference>
<dbReference type="PANTHER" id="PTHR15588:SF9">
    <property type="entry name" value="U6 SNRNA-ASSOCIATED SM-LIKE PROTEIN LSM8"/>
    <property type="match status" value="1"/>
</dbReference>
<keyword evidence="3 13" id="KW-0507">mRNA processing</keyword>
<dbReference type="GO" id="GO:0000398">
    <property type="term" value="P:mRNA splicing, via spliceosome"/>
    <property type="evidence" value="ECO:0007669"/>
    <property type="project" value="UniProtKB-UniRule"/>
</dbReference>
<keyword evidence="9 13" id="KW-0687">Ribonucleoprotein</keyword>
<dbReference type="InterPro" id="IPR044642">
    <property type="entry name" value="PTHR15588"/>
</dbReference>
<proteinExistence type="inferred from homology"/>
<dbReference type="Proteomes" id="UP000835052">
    <property type="component" value="Unassembled WGS sequence"/>
</dbReference>
<evidence type="ECO:0000256" key="13">
    <source>
        <dbReference type="RuleBase" id="RU365048"/>
    </source>
</evidence>
<gene>
    <name evidence="13" type="primary">LSM8</name>
    <name evidence="15" type="ORF">CAUJ_LOCUS10139</name>
</gene>
<comment type="subunit">
    <text evidence="11">Component of the precatalytic spliceosome (spliceosome B complex). Component of the U4/U6-U5 tri-snRNP complex, a building block of the precatalytic spliceosome (spliceosome B complex). The U4/U6-U5 tri-snRNP complex is composed of the U4, U6 and U5 snRNAs and at least PRPF3, PRPF4, PRPF6, PRPF8, PRPF31, SNRNP200, TXNL4A, SNRNP40, SNRPB, SNRPD1, SNRPD2, SNRPD3, SNRPE, SNRPF, SNRPG, DDX23, CD2BP2, PPIH, SNU13, EFTUD2, SART1 and USP39, plus LSM2, LSM3, LSM4, LSM5, LSM6, LSM7 and LSM8. LSM2, LSM3, LSM4, LSM5, LSM6, LSM7 and LSM8 form a heptameric, ring-shaped subcomplex (the LSM2-8 complex) that is part of the U4/U6-U5 tri-snRNP complex and the precatalytic spliceosome.</text>
</comment>
<keyword evidence="7 13" id="KW-0508">mRNA splicing</keyword>
<dbReference type="AlphaFoldDB" id="A0A8S1HLP5"/>
<evidence type="ECO:0000256" key="6">
    <source>
        <dbReference type="ARBA" id="ARBA00022990"/>
    </source>
</evidence>
<comment type="caution">
    <text evidence="15">The sequence shown here is derived from an EMBL/GenBank/DDBJ whole genome shotgun (WGS) entry which is preliminary data.</text>
</comment>
<dbReference type="FunFam" id="2.30.30.100:FF:000022">
    <property type="entry name" value="U6 snRNA-associated Sm-like protein LSm8"/>
    <property type="match status" value="1"/>
</dbReference>
<dbReference type="InterPro" id="IPR001163">
    <property type="entry name" value="Sm_dom_euk/arc"/>
</dbReference>
<protein>
    <recommendedName>
        <fullName evidence="12 13">U6 snRNA-associated Sm-like protein LSm8</fullName>
    </recommendedName>
</protein>
<evidence type="ECO:0000256" key="3">
    <source>
        <dbReference type="ARBA" id="ARBA00022664"/>
    </source>
</evidence>
<evidence type="ECO:0000256" key="4">
    <source>
        <dbReference type="ARBA" id="ARBA00022728"/>
    </source>
</evidence>
<dbReference type="InterPro" id="IPR010920">
    <property type="entry name" value="LSM_dom_sf"/>
</dbReference>
<dbReference type="EMBL" id="CAJGYM010000042">
    <property type="protein sequence ID" value="CAD6194220.1"/>
    <property type="molecule type" value="Genomic_DNA"/>
</dbReference>
<evidence type="ECO:0000256" key="1">
    <source>
        <dbReference type="ARBA" id="ARBA00004123"/>
    </source>
</evidence>
<name>A0A8S1HLP5_9PELO</name>
<keyword evidence="8 13" id="KW-0539">Nucleus</keyword>
<evidence type="ECO:0000256" key="12">
    <source>
        <dbReference type="ARBA" id="ARBA00067760"/>
    </source>
</evidence>
<dbReference type="SUPFAM" id="SSF50182">
    <property type="entry name" value="Sm-like ribonucleoproteins"/>
    <property type="match status" value="1"/>
</dbReference>
<dbReference type="GO" id="GO:0046540">
    <property type="term" value="C:U4/U6 x U5 tri-snRNP complex"/>
    <property type="evidence" value="ECO:0007669"/>
    <property type="project" value="UniProtKB-UniRule"/>
</dbReference>
<dbReference type="InterPro" id="IPR047575">
    <property type="entry name" value="Sm"/>
</dbReference>
<dbReference type="GO" id="GO:0005688">
    <property type="term" value="C:U6 snRNP"/>
    <property type="evidence" value="ECO:0007669"/>
    <property type="project" value="UniProtKB-UniRule"/>
</dbReference>
<dbReference type="OrthoDB" id="10263346at2759"/>
<dbReference type="SMART" id="SM00651">
    <property type="entry name" value="Sm"/>
    <property type="match status" value="1"/>
</dbReference>
<evidence type="ECO:0000256" key="9">
    <source>
        <dbReference type="ARBA" id="ARBA00023274"/>
    </source>
</evidence>
<dbReference type="GO" id="GO:0071011">
    <property type="term" value="C:precatalytic spliceosome"/>
    <property type="evidence" value="ECO:0007669"/>
    <property type="project" value="TreeGrafter"/>
</dbReference>
<evidence type="ECO:0000313" key="15">
    <source>
        <dbReference type="EMBL" id="CAD6194220.1"/>
    </source>
</evidence>
<evidence type="ECO:0000256" key="2">
    <source>
        <dbReference type="ARBA" id="ARBA00006850"/>
    </source>
</evidence>
<dbReference type="Gene3D" id="2.30.30.100">
    <property type="match status" value="1"/>
</dbReference>
<evidence type="ECO:0000313" key="16">
    <source>
        <dbReference type="Proteomes" id="UP000835052"/>
    </source>
</evidence>
<keyword evidence="4 13" id="KW-0747">Spliceosome</keyword>
<feature type="domain" description="Sm" evidence="14">
    <location>
        <begin position="5"/>
        <end position="81"/>
    </location>
</feature>
<comment type="function">
    <text evidence="13">Plays role in pre-mRNA splicing as component of the U4/U6-U5 tri-snRNP complex that is involved in spliceosome assembly, and as component of the precatalytic spliceosome (spliceosome B complex). The heptameric LSM2-8 complex binds specifically to the 3'-terminal U-tract of U6 snRNA.</text>
</comment>
<evidence type="ECO:0000256" key="7">
    <source>
        <dbReference type="ARBA" id="ARBA00023187"/>
    </source>
</evidence>
<organism evidence="15 16">
    <name type="scientific">Caenorhabditis auriculariae</name>
    <dbReference type="NCBI Taxonomy" id="2777116"/>
    <lineage>
        <taxon>Eukaryota</taxon>
        <taxon>Metazoa</taxon>
        <taxon>Ecdysozoa</taxon>
        <taxon>Nematoda</taxon>
        <taxon>Chromadorea</taxon>
        <taxon>Rhabditida</taxon>
        <taxon>Rhabditina</taxon>
        <taxon>Rhabditomorpha</taxon>
        <taxon>Rhabditoidea</taxon>
        <taxon>Rhabditidae</taxon>
        <taxon>Peloderinae</taxon>
        <taxon>Caenorhabditis</taxon>
    </lineage>
</organism>
<keyword evidence="5 13" id="KW-0694">RNA-binding</keyword>
<sequence length="103" mass="11360">MLKYRMTSSLDGYMNRVTTVITGDGRTIVGLLKGFDQLINIILEDAHERVYSETAGVETVPLGLYIIRGDNVAIVGEVDEEIDKRIDLDNVKASPLAPIWIPG</sequence>
<evidence type="ECO:0000259" key="14">
    <source>
        <dbReference type="PROSITE" id="PS52002"/>
    </source>
</evidence>
<comment type="subcellular location">
    <subcellularLocation>
        <location evidence="1 13">Nucleus</location>
    </subcellularLocation>
</comment>
<reference evidence="15" key="1">
    <citation type="submission" date="2020-10" db="EMBL/GenBank/DDBJ databases">
        <authorList>
            <person name="Kikuchi T."/>
        </authorList>
    </citation>
    <scope>NUCLEOTIDE SEQUENCE</scope>
    <source>
        <strain evidence="15">NKZ352</strain>
    </source>
</reference>